<gene>
    <name evidence="3" type="ORF">GGR95_001758</name>
</gene>
<dbReference type="Proteomes" id="UP000530268">
    <property type="component" value="Unassembled WGS sequence"/>
</dbReference>
<dbReference type="Gene3D" id="1.20.120.160">
    <property type="entry name" value="HPT domain"/>
    <property type="match status" value="1"/>
</dbReference>
<name>A0A7W6E3K4_9RHOB</name>
<keyword evidence="1" id="KW-0902">Two-component regulatory system</keyword>
<dbReference type="GO" id="GO:0000160">
    <property type="term" value="P:phosphorelay signal transduction system"/>
    <property type="evidence" value="ECO:0007669"/>
    <property type="project" value="UniProtKB-KW"/>
</dbReference>
<evidence type="ECO:0000313" key="4">
    <source>
        <dbReference type="Proteomes" id="UP000530268"/>
    </source>
</evidence>
<proteinExistence type="predicted"/>
<evidence type="ECO:0000313" key="3">
    <source>
        <dbReference type="EMBL" id="MBB3994117.1"/>
    </source>
</evidence>
<dbReference type="CDD" id="cd00088">
    <property type="entry name" value="HPT"/>
    <property type="match status" value="1"/>
</dbReference>
<comment type="caution">
    <text evidence="3">The sequence shown here is derived from an EMBL/GenBank/DDBJ whole genome shotgun (WGS) entry which is preliminary data.</text>
</comment>
<reference evidence="3 4" key="1">
    <citation type="submission" date="2020-08" db="EMBL/GenBank/DDBJ databases">
        <title>Genomic Encyclopedia of Type Strains, Phase IV (KMG-IV): sequencing the most valuable type-strain genomes for metagenomic binning, comparative biology and taxonomic classification.</title>
        <authorList>
            <person name="Goeker M."/>
        </authorList>
    </citation>
    <scope>NUCLEOTIDE SEQUENCE [LARGE SCALE GENOMIC DNA]</scope>
    <source>
        <strain evidence="3 4">DSM 102234</strain>
    </source>
</reference>
<feature type="domain" description="HPt" evidence="2">
    <location>
        <begin position="21"/>
        <end position="87"/>
    </location>
</feature>
<evidence type="ECO:0000256" key="1">
    <source>
        <dbReference type="ARBA" id="ARBA00023012"/>
    </source>
</evidence>
<dbReference type="GO" id="GO:0004672">
    <property type="term" value="F:protein kinase activity"/>
    <property type="evidence" value="ECO:0007669"/>
    <property type="project" value="UniProtKB-ARBA"/>
</dbReference>
<accession>A0A7W6E3K4</accession>
<sequence length="110" mass="11819">MIDWKRIKVLQDEIGKDDFPDIVEIFVEEVDEIIQSIGGAPDLETLGDTLHALKGSALNLGFSAFADLCQQGELRAADGGAQDVSLAPILQCYAQSKDIFLAGIVNAKCP</sequence>
<dbReference type="EMBL" id="JACIEI010000004">
    <property type="protein sequence ID" value="MBB3994117.1"/>
    <property type="molecule type" value="Genomic_DNA"/>
</dbReference>
<organism evidence="3 4">
    <name type="scientific">Sulfitobacter undariae</name>
    <dbReference type="NCBI Taxonomy" id="1563671"/>
    <lineage>
        <taxon>Bacteria</taxon>
        <taxon>Pseudomonadati</taxon>
        <taxon>Pseudomonadota</taxon>
        <taxon>Alphaproteobacteria</taxon>
        <taxon>Rhodobacterales</taxon>
        <taxon>Roseobacteraceae</taxon>
        <taxon>Sulfitobacter</taxon>
    </lineage>
</organism>
<dbReference type="InterPro" id="IPR008207">
    <property type="entry name" value="Sig_transdc_His_kin_Hpt_dom"/>
</dbReference>
<protein>
    <submittedName>
        <fullName evidence="3">HPt (Histidine-containing phosphotransfer) domain-containing protein</fullName>
    </submittedName>
</protein>
<dbReference type="InterPro" id="IPR036641">
    <property type="entry name" value="HPT_dom_sf"/>
</dbReference>
<dbReference type="Pfam" id="PF01627">
    <property type="entry name" value="Hpt"/>
    <property type="match status" value="1"/>
</dbReference>
<keyword evidence="4" id="KW-1185">Reference proteome</keyword>
<evidence type="ECO:0000259" key="2">
    <source>
        <dbReference type="Pfam" id="PF01627"/>
    </source>
</evidence>
<dbReference type="AlphaFoldDB" id="A0A7W6E3K4"/>
<dbReference type="RefSeq" id="WP_184564839.1">
    <property type="nucleotide sequence ID" value="NZ_JACIEI010000004.1"/>
</dbReference>
<dbReference type="SUPFAM" id="SSF47226">
    <property type="entry name" value="Histidine-containing phosphotransfer domain, HPT domain"/>
    <property type="match status" value="1"/>
</dbReference>